<gene>
    <name evidence="1" type="ORF">BV25DRAFT_1706827</name>
</gene>
<reference evidence="1" key="1">
    <citation type="submission" date="2021-03" db="EMBL/GenBank/DDBJ databases">
        <authorList>
            <consortium name="DOE Joint Genome Institute"/>
            <person name="Ahrendt S."/>
            <person name="Looney B.P."/>
            <person name="Miyauchi S."/>
            <person name="Morin E."/>
            <person name="Drula E."/>
            <person name="Courty P.E."/>
            <person name="Chicoki N."/>
            <person name="Fauchery L."/>
            <person name="Kohler A."/>
            <person name="Kuo A."/>
            <person name="Labutti K."/>
            <person name="Pangilinan J."/>
            <person name="Lipzen A."/>
            <person name="Riley R."/>
            <person name="Andreopoulos W."/>
            <person name="He G."/>
            <person name="Johnson J."/>
            <person name="Barry K.W."/>
            <person name="Grigoriev I.V."/>
            <person name="Nagy L."/>
            <person name="Hibbett D."/>
            <person name="Henrissat B."/>
            <person name="Matheny P.B."/>
            <person name="Labbe J."/>
            <person name="Martin F."/>
        </authorList>
    </citation>
    <scope>NUCLEOTIDE SEQUENCE</scope>
    <source>
        <strain evidence="1">HHB10654</strain>
    </source>
</reference>
<sequence length="193" mass="20487">MAVTILSRIKSFIITRGVFACLGAILGAFFGAFTVYANVRFLNDALTTPSALDPARSELAVCVPLVLWHVLGLPIGGANYLPDLLSDAIPSRAPLHLAHLRGRCAVHMGHHALGGAHRGQHRARGRRALTVDYYGRYGIDACACAARGCVGGGGRERCGSGYRPEGCGSGCEGVRGGCSCTWLARSFVQHKYF</sequence>
<proteinExistence type="predicted"/>
<evidence type="ECO:0000313" key="1">
    <source>
        <dbReference type="EMBL" id="KAI0065574.1"/>
    </source>
</evidence>
<keyword evidence="2" id="KW-1185">Reference proteome</keyword>
<dbReference type="Proteomes" id="UP000814140">
    <property type="component" value="Unassembled WGS sequence"/>
</dbReference>
<reference evidence="1" key="2">
    <citation type="journal article" date="2022" name="New Phytol.">
        <title>Evolutionary transition to the ectomycorrhizal habit in the genomes of a hyperdiverse lineage of mushroom-forming fungi.</title>
        <authorList>
            <person name="Looney B."/>
            <person name="Miyauchi S."/>
            <person name="Morin E."/>
            <person name="Drula E."/>
            <person name="Courty P.E."/>
            <person name="Kohler A."/>
            <person name="Kuo A."/>
            <person name="LaButti K."/>
            <person name="Pangilinan J."/>
            <person name="Lipzen A."/>
            <person name="Riley R."/>
            <person name="Andreopoulos W."/>
            <person name="He G."/>
            <person name="Johnson J."/>
            <person name="Nolan M."/>
            <person name="Tritt A."/>
            <person name="Barry K.W."/>
            <person name="Grigoriev I.V."/>
            <person name="Nagy L.G."/>
            <person name="Hibbett D."/>
            <person name="Henrissat B."/>
            <person name="Matheny P.B."/>
            <person name="Labbe J."/>
            <person name="Martin F.M."/>
        </authorList>
    </citation>
    <scope>NUCLEOTIDE SEQUENCE</scope>
    <source>
        <strain evidence="1">HHB10654</strain>
    </source>
</reference>
<comment type="caution">
    <text evidence="1">The sequence shown here is derived from an EMBL/GenBank/DDBJ whole genome shotgun (WGS) entry which is preliminary data.</text>
</comment>
<dbReference type="EMBL" id="MU277195">
    <property type="protein sequence ID" value="KAI0065574.1"/>
    <property type="molecule type" value="Genomic_DNA"/>
</dbReference>
<name>A0ACB8T9H4_9AGAM</name>
<protein>
    <submittedName>
        <fullName evidence="1">Uncharacterized protein</fullName>
    </submittedName>
</protein>
<evidence type="ECO:0000313" key="2">
    <source>
        <dbReference type="Proteomes" id="UP000814140"/>
    </source>
</evidence>
<organism evidence="1 2">
    <name type="scientific">Artomyces pyxidatus</name>
    <dbReference type="NCBI Taxonomy" id="48021"/>
    <lineage>
        <taxon>Eukaryota</taxon>
        <taxon>Fungi</taxon>
        <taxon>Dikarya</taxon>
        <taxon>Basidiomycota</taxon>
        <taxon>Agaricomycotina</taxon>
        <taxon>Agaricomycetes</taxon>
        <taxon>Russulales</taxon>
        <taxon>Auriscalpiaceae</taxon>
        <taxon>Artomyces</taxon>
    </lineage>
</organism>
<accession>A0ACB8T9H4</accession>